<dbReference type="EMBL" id="JAAIUW010000003">
    <property type="protein sequence ID" value="KAF7837398.1"/>
    <property type="molecule type" value="Genomic_DNA"/>
</dbReference>
<evidence type="ECO:0000256" key="6">
    <source>
        <dbReference type="ARBA" id="ARBA00022801"/>
    </source>
</evidence>
<protein>
    <recommendedName>
        <fullName evidence="3">pectinesterase</fullName>
        <ecNumber evidence="3">3.1.1.11</ecNumber>
    </recommendedName>
</protein>
<keyword evidence="6" id="KW-0378">Hydrolase</keyword>
<dbReference type="SUPFAM" id="SSF51126">
    <property type="entry name" value="Pectin lyase-like"/>
    <property type="match status" value="1"/>
</dbReference>
<reference evidence="11" key="1">
    <citation type="submission" date="2020-09" db="EMBL/GenBank/DDBJ databases">
        <title>Genome-Enabled Discovery of Anthraquinone Biosynthesis in Senna tora.</title>
        <authorList>
            <person name="Kang S.-H."/>
            <person name="Pandey R.P."/>
            <person name="Lee C.-M."/>
            <person name="Sim J.-S."/>
            <person name="Jeong J.-T."/>
            <person name="Choi B.-S."/>
            <person name="Jung M."/>
            <person name="Ginzburg D."/>
            <person name="Zhao K."/>
            <person name="Won S.Y."/>
            <person name="Oh T.-J."/>
            <person name="Yu Y."/>
            <person name="Kim N.-H."/>
            <person name="Lee O.R."/>
            <person name="Lee T.-H."/>
            <person name="Bashyal P."/>
            <person name="Kim T.-S."/>
            <person name="Lee W.-H."/>
            <person name="Kawkins C."/>
            <person name="Kim C.-K."/>
            <person name="Kim J.S."/>
            <person name="Ahn B.O."/>
            <person name="Rhee S.Y."/>
            <person name="Sohng J.K."/>
        </authorList>
    </citation>
    <scope>NUCLEOTIDE SEQUENCE</scope>
    <source>
        <tissue evidence="11">Leaf</tissue>
    </source>
</reference>
<keyword evidence="4" id="KW-0134">Cell wall</keyword>
<dbReference type="OrthoDB" id="2019149at2759"/>
<evidence type="ECO:0000256" key="3">
    <source>
        <dbReference type="ARBA" id="ARBA00013229"/>
    </source>
</evidence>
<evidence type="ECO:0000259" key="10">
    <source>
        <dbReference type="Pfam" id="PF01095"/>
    </source>
</evidence>
<evidence type="ECO:0000256" key="7">
    <source>
        <dbReference type="ARBA" id="ARBA00023085"/>
    </source>
</evidence>
<keyword evidence="9" id="KW-1133">Transmembrane helix</keyword>
<dbReference type="Pfam" id="PF01095">
    <property type="entry name" value="Pectinesterase"/>
    <property type="match status" value="1"/>
</dbReference>
<dbReference type="InterPro" id="IPR000070">
    <property type="entry name" value="Pectinesterase_cat"/>
</dbReference>
<keyword evidence="7" id="KW-0063">Aspartyl esterase</keyword>
<comment type="caution">
    <text evidence="11">The sequence shown here is derived from an EMBL/GenBank/DDBJ whole genome shotgun (WGS) entry which is preliminary data.</text>
</comment>
<dbReference type="GO" id="GO:0045490">
    <property type="term" value="P:pectin catabolic process"/>
    <property type="evidence" value="ECO:0007669"/>
    <property type="project" value="UniProtKB-UniPathway"/>
</dbReference>
<dbReference type="GO" id="GO:0030599">
    <property type="term" value="F:pectinesterase activity"/>
    <property type="evidence" value="ECO:0007669"/>
    <property type="project" value="UniProtKB-EC"/>
</dbReference>
<evidence type="ECO:0000256" key="9">
    <source>
        <dbReference type="SAM" id="Phobius"/>
    </source>
</evidence>
<sequence>MARWSSSGVCRLNNIMFVIIVLFSSYATYSSSDGVTLVSRDGEGDYATISEAIAEAPTHLTHTKYIIHLRPGIYHEYLTIPPNKTNIFLIGQGPHNTKIVGNRSASNPPFILSRTATVAIEGAGFVAQGIAFVNWAGPKAGQGIALLNEGDESAFYKCSFEGFQDTLWASTGRQFYRECDVYGSVDFVMGNAAAVFQNCALYARFRKHAVFTAQSRDNPLEATGFVFQNCRFTVSPEERELWGVGGSILGRPWRAYSRVVILRSYIDSIVSPSGWGEMEGTPTDKATYVEYGNEGPGSDTRGRVRWPGVMEVHDVEAVRGFAASNFLEADTWIPNTGVPYLGRLL</sequence>
<comment type="subcellular location">
    <subcellularLocation>
        <location evidence="1">Secreted</location>
        <location evidence="1">Cell wall</location>
    </subcellularLocation>
</comment>
<proteinExistence type="predicted"/>
<feature type="transmembrane region" description="Helical" evidence="9">
    <location>
        <begin position="12"/>
        <end position="29"/>
    </location>
</feature>
<dbReference type="Gene3D" id="2.160.20.10">
    <property type="entry name" value="Single-stranded right-handed beta-helix, Pectin lyase-like"/>
    <property type="match status" value="1"/>
</dbReference>
<comment type="pathway">
    <text evidence="2">Glycan metabolism; pectin degradation; 2-dehydro-3-deoxy-D-gluconate from pectin: step 1/5.</text>
</comment>
<evidence type="ECO:0000313" key="12">
    <source>
        <dbReference type="Proteomes" id="UP000634136"/>
    </source>
</evidence>
<evidence type="ECO:0000256" key="1">
    <source>
        <dbReference type="ARBA" id="ARBA00004191"/>
    </source>
</evidence>
<feature type="domain" description="Pectinesterase catalytic" evidence="10">
    <location>
        <begin position="37"/>
        <end position="329"/>
    </location>
</feature>
<keyword evidence="5" id="KW-0964">Secreted</keyword>
<dbReference type="FunFam" id="2.160.20.10:FF:000029">
    <property type="entry name" value="Pectinesterase 4"/>
    <property type="match status" value="1"/>
</dbReference>
<evidence type="ECO:0000256" key="2">
    <source>
        <dbReference type="ARBA" id="ARBA00005184"/>
    </source>
</evidence>
<keyword evidence="8" id="KW-0961">Cell wall biogenesis/degradation</keyword>
<dbReference type="Proteomes" id="UP000634136">
    <property type="component" value="Unassembled WGS sequence"/>
</dbReference>
<keyword evidence="9" id="KW-0812">Transmembrane</keyword>
<evidence type="ECO:0000256" key="5">
    <source>
        <dbReference type="ARBA" id="ARBA00022525"/>
    </source>
</evidence>
<evidence type="ECO:0000256" key="4">
    <source>
        <dbReference type="ARBA" id="ARBA00022512"/>
    </source>
</evidence>
<evidence type="ECO:0000256" key="8">
    <source>
        <dbReference type="ARBA" id="ARBA00023316"/>
    </source>
</evidence>
<gene>
    <name evidence="11" type="ORF">G2W53_005880</name>
</gene>
<dbReference type="GO" id="GO:0042545">
    <property type="term" value="P:cell wall modification"/>
    <property type="evidence" value="ECO:0007669"/>
    <property type="project" value="InterPro"/>
</dbReference>
<keyword evidence="9" id="KW-0472">Membrane</keyword>
<dbReference type="InterPro" id="IPR011050">
    <property type="entry name" value="Pectin_lyase_fold/virulence"/>
</dbReference>
<dbReference type="AlphaFoldDB" id="A0A834X2R8"/>
<accession>A0A834X2R8</accession>
<dbReference type="PANTHER" id="PTHR31707">
    <property type="entry name" value="PECTINESTERASE"/>
    <property type="match status" value="1"/>
</dbReference>
<keyword evidence="12" id="KW-1185">Reference proteome</keyword>
<dbReference type="UniPathway" id="UPA00545">
    <property type="reaction ID" value="UER00823"/>
</dbReference>
<dbReference type="EC" id="3.1.1.11" evidence="3"/>
<evidence type="ECO:0000313" key="11">
    <source>
        <dbReference type="EMBL" id="KAF7837398.1"/>
    </source>
</evidence>
<dbReference type="InterPro" id="IPR012334">
    <property type="entry name" value="Pectin_lyas_fold"/>
</dbReference>
<name>A0A834X2R8_9FABA</name>
<organism evidence="11 12">
    <name type="scientific">Senna tora</name>
    <dbReference type="NCBI Taxonomy" id="362788"/>
    <lineage>
        <taxon>Eukaryota</taxon>
        <taxon>Viridiplantae</taxon>
        <taxon>Streptophyta</taxon>
        <taxon>Embryophyta</taxon>
        <taxon>Tracheophyta</taxon>
        <taxon>Spermatophyta</taxon>
        <taxon>Magnoliopsida</taxon>
        <taxon>eudicotyledons</taxon>
        <taxon>Gunneridae</taxon>
        <taxon>Pentapetalae</taxon>
        <taxon>rosids</taxon>
        <taxon>fabids</taxon>
        <taxon>Fabales</taxon>
        <taxon>Fabaceae</taxon>
        <taxon>Caesalpinioideae</taxon>
        <taxon>Cassia clade</taxon>
        <taxon>Senna</taxon>
    </lineage>
</organism>